<dbReference type="InterPro" id="IPR010920">
    <property type="entry name" value="LSM_dom_sf"/>
</dbReference>
<dbReference type="SMART" id="SM00651">
    <property type="entry name" value="Sm"/>
    <property type="match status" value="1"/>
</dbReference>
<dbReference type="NCBIfam" id="NF001963">
    <property type="entry name" value="PRK00737.1"/>
    <property type="match status" value="1"/>
</dbReference>
<accession>A0A147JW38</accession>
<keyword evidence="3 4" id="KW-0687">Ribonucleoprotein</keyword>
<dbReference type="CDD" id="cd01731">
    <property type="entry name" value="archaeal_Sm1"/>
    <property type="match status" value="1"/>
</dbReference>
<dbReference type="HAMAP" id="MF_00257">
    <property type="entry name" value="Lsm_RuxX"/>
    <property type="match status" value="1"/>
</dbReference>
<dbReference type="Pfam" id="PF01423">
    <property type="entry name" value="LSM"/>
    <property type="match status" value="1"/>
</dbReference>
<dbReference type="Gene3D" id="2.30.30.100">
    <property type="match status" value="1"/>
</dbReference>
<feature type="domain" description="Sm" evidence="5">
    <location>
        <begin position="4"/>
        <end position="74"/>
    </location>
</feature>
<evidence type="ECO:0000259" key="5">
    <source>
        <dbReference type="PROSITE" id="PS52002"/>
    </source>
</evidence>
<dbReference type="STRING" id="1776334.APZ16_00955"/>
<name>A0A147JW38_HADYE</name>
<gene>
    <name evidence="6" type="ORF">APZ16_00955</name>
</gene>
<dbReference type="PANTHER" id="PTHR10553:SF5">
    <property type="entry name" value="U6 SNRNA-ASSOCIATED SM-LIKE PROTEIN LSM7"/>
    <property type="match status" value="1"/>
</dbReference>
<dbReference type="InterPro" id="IPR001163">
    <property type="entry name" value="Sm_dom_euk/arc"/>
</dbReference>
<dbReference type="EMBL" id="LQMQ01000036">
    <property type="protein sequence ID" value="KUO40736.1"/>
    <property type="molecule type" value="Genomic_DNA"/>
</dbReference>
<reference evidence="6 7" key="1">
    <citation type="journal article" date="2016" name="Nat. Microbiol.">
        <title>Genomic inference of the metabolism of cosmopolitan subsurface Archaea, Hadesarchaea.</title>
        <authorList>
            <person name="Baker B.J."/>
            <person name="Saw J.H."/>
            <person name="Lind A.E."/>
            <person name="Lazar C.S."/>
            <person name="Hinrichs K.-U."/>
            <person name="Teske A.P."/>
            <person name="Ettema T.J."/>
        </authorList>
    </citation>
    <scope>NUCLEOTIDE SEQUENCE [LARGE SCALE GENOMIC DNA]</scope>
</reference>
<evidence type="ECO:0000256" key="1">
    <source>
        <dbReference type="ARBA" id="ARBA00006850"/>
    </source>
</evidence>
<dbReference type="GO" id="GO:0003723">
    <property type="term" value="F:RNA binding"/>
    <property type="evidence" value="ECO:0007669"/>
    <property type="project" value="InterPro"/>
</dbReference>
<dbReference type="PROSITE" id="PS52002">
    <property type="entry name" value="SM"/>
    <property type="match status" value="1"/>
</dbReference>
<evidence type="ECO:0000256" key="4">
    <source>
        <dbReference type="HAMAP-Rule" id="MF_00257"/>
    </source>
</evidence>
<dbReference type="InterPro" id="IPR022901">
    <property type="entry name" value="snRNP_Sm-like_arc"/>
</dbReference>
<evidence type="ECO:0000256" key="3">
    <source>
        <dbReference type="ARBA" id="ARBA00023274"/>
    </source>
</evidence>
<organism evidence="6 7">
    <name type="scientific">Hadarchaeum yellowstonense</name>
    <dbReference type="NCBI Taxonomy" id="1776334"/>
    <lineage>
        <taxon>Archaea</taxon>
        <taxon>Methanobacteriati</taxon>
        <taxon>Candidatus Hadarchaeota</taxon>
        <taxon>Candidatus Hadarchaeia</taxon>
        <taxon>Candidatus Hadarchaeales</taxon>
        <taxon>Candidatus Hadarchaeaceae</taxon>
        <taxon>Candidatus Hadarchaeum</taxon>
    </lineage>
</organism>
<comment type="similarity">
    <text evidence="1 4">Belongs to the snRNP Sm proteins family.</text>
</comment>
<dbReference type="SUPFAM" id="SSF50182">
    <property type="entry name" value="Sm-like ribonucleoproteins"/>
    <property type="match status" value="1"/>
</dbReference>
<evidence type="ECO:0000313" key="7">
    <source>
        <dbReference type="Proteomes" id="UP000074294"/>
    </source>
</evidence>
<dbReference type="InterPro" id="IPR047575">
    <property type="entry name" value="Sm"/>
</dbReference>
<sequence>MSQRPLDILNKALGSSVLVGLKGGREFRGKLSGFDVHVNIVLEEAEELQGGEATKRYGTMVIRGDSVVFISPAG</sequence>
<evidence type="ECO:0000256" key="2">
    <source>
        <dbReference type="ARBA" id="ARBA00021121"/>
    </source>
</evidence>
<dbReference type="GO" id="GO:1990904">
    <property type="term" value="C:ribonucleoprotein complex"/>
    <property type="evidence" value="ECO:0007669"/>
    <property type="project" value="UniProtKB-KW"/>
</dbReference>
<dbReference type="AlphaFoldDB" id="A0A147JW38"/>
<dbReference type="Proteomes" id="UP000074294">
    <property type="component" value="Unassembled WGS sequence"/>
</dbReference>
<proteinExistence type="inferred from homology"/>
<protein>
    <recommendedName>
        <fullName evidence="2 4">Putative snRNP Sm-like protein</fullName>
    </recommendedName>
</protein>
<dbReference type="PANTHER" id="PTHR10553">
    <property type="entry name" value="SMALL NUCLEAR RIBONUCLEOPROTEIN"/>
    <property type="match status" value="1"/>
</dbReference>
<comment type="caution">
    <text evidence="6">The sequence shown here is derived from an EMBL/GenBank/DDBJ whole genome shotgun (WGS) entry which is preliminary data.</text>
</comment>
<evidence type="ECO:0000313" key="6">
    <source>
        <dbReference type="EMBL" id="KUO40736.1"/>
    </source>
</evidence>
<dbReference type="InterPro" id="IPR044641">
    <property type="entry name" value="Lsm7/SmG-like"/>
</dbReference>